<keyword evidence="2" id="KW-0539">Nucleus</keyword>
<dbReference type="EMBL" id="ML978960">
    <property type="protein sequence ID" value="KAF1931632.1"/>
    <property type="molecule type" value="Genomic_DNA"/>
</dbReference>
<feature type="domain" description="Zn(2)-C6 fungal-type" evidence="4">
    <location>
        <begin position="102"/>
        <end position="132"/>
    </location>
</feature>
<feature type="region of interest" description="Disordered" evidence="3">
    <location>
        <begin position="1"/>
        <end position="50"/>
    </location>
</feature>
<dbReference type="GO" id="GO:0000981">
    <property type="term" value="F:DNA-binding transcription factor activity, RNA polymerase II-specific"/>
    <property type="evidence" value="ECO:0007669"/>
    <property type="project" value="InterPro"/>
</dbReference>
<sequence>MSQSAYPPPDQDAPHPYSPLYPQHPNAQLLDGQPPRGVPYPPPPPPEAYPKLENINEVLQAQALHANHALTDQRPPPPGQAQIAAVQQQQQQNTRPNRLRKACDSCSIRKVKCDESGPPCRACAALEIPCTFDRPSRRRGPPNRHAEAIKKRRLDDSDPASAYASPQSPTNAAHALAQLQSSSPTQLSAETICPLNTMNALIDDFFTYIHPLCPFPHEPSFREAWARREDYTNPSFLALLASMIACLVSSFPRKPRLHLKTQIRKEYPSHLSLVDKCREVCAQARGPGYLDRPTLNVYDACTSYFLGLTGAYVFQWRQLRLYLAESLTIIRSLGLHKAHEQGYTHLGAVPSAWGSNGPNYDGARDFKLDHITEQIGRRLFWTVFAGVRTIQQLGASFGELTVAPATPTEPLPPLPVEVDDVHIFPDAIHPQQPGVVPIIAGFNVNVRIFLSYSTLSTAEMAFGVDEIFDWDRQQRIFEQSLQRCRQILDTLPDVLKVQSKAAREDIAQLAQPKQPYFPPLPDFDGIRDPALNNFTSAEAQDLRRYEIQKANVYATHLATRSYLVEKYFMLLEKAKAKAQNNVQSSPNALSTGLDRFVSSGAVDTEALEKTMSEEQELVVKDLLVVLGAIDMVNMEPNGDSFVSILLHSRDSDFLYEADDLSLSCPTHFILGAQNLSPIASLRFVPTQTQKIRSIASTLLDVPKERKGSVALQHQDYLYKFLDILSKLERVSPEASDPSADVDEETELRLWADLRDHQLKFQAQGGVYGFA</sequence>
<reference evidence="5" key="1">
    <citation type="journal article" date="2020" name="Stud. Mycol.">
        <title>101 Dothideomycetes genomes: a test case for predicting lifestyles and emergence of pathogens.</title>
        <authorList>
            <person name="Haridas S."/>
            <person name="Albert R."/>
            <person name="Binder M."/>
            <person name="Bloem J."/>
            <person name="Labutti K."/>
            <person name="Salamov A."/>
            <person name="Andreopoulos B."/>
            <person name="Baker S."/>
            <person name="Barry K."/>
            <person name="Bills G."/>
            <person name="Bluhm B."/>
            <person name="Cannon C."/>
            <person name="Castanera R."/>
            <person name="Culley D."/>
            <person name="Daum C."/>
            <person name="Ezra D."/>
            <person name="Gonzalez J."/>
            <person name="Henrissat B."/>
            <person name="Kuo A."/>
            <person name="Liang C."/>
            <person name="Lipzen A."/>
            <person name="Lutzoni F."/>
            <person name="Magnuson J."/>
            <person name="Mondo S."/>
            <person name="Nolan M."/>
            <person name="Ohm R."/>
            <person name="Pangilinan J."/>
            <person name="Park H.-J."/>
            <person name="Ramirez L."/>
            <person name="Alfaro M."/>
            <person name="Sun H."/>
            <person name="Tritt A."/>
            <person name="Yoshinaga Y."/>
            <person name="Zwiers L.-H."/>
            <person name="Turgeon B."/>
            <person name="Goodwin S."/>
            <person name="Spatafora J."/>
            <person name="Crous P."/>
            <person name="Grigoriev I."/>
        </authorList>
    </citation>
    <scope>NUCLEOTIDE SEQUENCE</scope>
    <source>
        <strain evidence="5">CBS 183.55</strain>
    </source>
</reference>
<dbReference type="GO" id="GO:0006351">
    <property type="term" value="P:DNA-templated transcription"/>
    <property type="evidence" value="ECO:0007669"/>
    <property type="project" value="InterPro"/>
</dbReference>
<protein>
    <recommendedName>
        <fullName evidence="4">Zn(2)-C6 fungal-type domain-containing protein</fullName>
    </recommendedName>
</protein>
<dbReference type="PANTHER" id="PTHR46910">
    <property type="entry name" value="TRANSCRIPTION FACTOR PDR1"/>
    <property type="match status" value="1"/>
</dbReference>
<evidence type="ECO:0000313" key="5">
    <source>
        <dbReference type="EMBL" id="KAF1931632.1"/>
    </source>
</evidence>
<dbReference type="PROSITE" id="PS50048">
    <property type="entry name" value="ZN2_CY6_FUNGAL_2"/>
    <property type="match status" value="1"/>
</dbReference>
<dbReference type="CDD" id="cd12148">
    <property type="entry name" value="fungal_TF_MHR"/>
    <property type="match status" value="1"/>
</dbReference>
<dbReference type="InterPro" id="IPR050987">
    <property type="entry name" value="AtrR-like"/>
</dbReference>
<feature type="region of interest" description="Disordered" evidence="3">
    <location>
        <begin position="70"/>
        <end position="99"/>
    </location>
</feature>
<dbReference type="CDD" id="cd00067">
    <property type="entry name" value="GAL4"/>
    <property type="match status" value="1"/>
</dbReference>
<dbReference type="SMART" id="SM00066">
    <property type="entry name" value="GAL4"/>
    <property type="match status" value="1"/>
</dbReference>
<dbReference type="RefSeq" id="XP_033451880.1">
    <property type="nucleotide sequence ID" value="XM_033598652.1"/>
</dbReference>
<name>A0A6A5RUT6_9PLEO</name>
<feature type="compositionally biased region" description="Basic and acidic residues" evidence="3">
    <location>
        <begin position="144"/>
        <end position="156"/>
    </location>
</feature>
<dbReference type="Pfam" id="PF00172">
    <property type="entry name" value="Zn_clus"/>
    <property type="match status" value="1"/>
</dbReference>
<dbReference type="Gene3D" id="4.10.240.10">
    <property type="entry name" value="Zn(2)-C6 fungal-type DNA-binding domain"/>
    <property type="match status" value="1"/>
</dbReference>
<accession>A0A6A5RUT6</accession>
<feature type="compositionally biased region" description="Pro residues" evidence="3">
    <location>
        <begin position="1"/>
        <end position="19"/>
    </location>
</feature>
<dbReference type="GeneID" id="54356319"/>
<dbReference type="Pfam" id="PF04082">
    <property type="entry name" value="Fungal_trans"/>
    <property type="match status" value="1"/>
</dbReference>
<evidence type="ECO:0000256" key="2">
    <source>
        <dbReference type="ARBA" id="ARBA00023242"/>
    </source>
</evidence>
<dbReference type="AlphaFoldDB" id="A0A6A5RUT6"/>
<proteinExistence type="predicted"/>
<keyword evidence="1" id="KW-0479">Metal-binding</keyword>
<keyword evidence="6" id="KW-1185">Reference proteome</keyword>
<feature type="compositionally biased region" description="Pro residues" evidence="3">
    <location>
        <begin position="36"/>
        <end position="48"/>
    </location>
</feature>
<gene>
    <name evidence="5" type="ORF">M421DRAFT_98748</name>
</gene>
<dbReference type="InterPro" id="IPR036864">
    <property type="entry name" value="Zn2-C6_fun-type_DNA-bd_sf"/>
</dbReference>
<dbReference type="PANTHER" id="PTHR46910:SF40">
    <property type="entry name" value="ZN(II)2CYS6 TRANSCRIPTION FACTOR (EUROFUNG)"/>
    <property type="match status" value="1"/>
</dbReference>
<evidence type="ECO:0000313" key="6">
    <source>
        <dbReference type="Proteomes" id="UP000800082"/>
    </source>
</evidence>
<dbReference type="OrthoDB" id="5284003at2759"/>
<dbReference type="GO" id="GO:0003677">
    <property type="term" value="F:DNA binding"/>
    <property type="evidence" value="ECO:0007669"/>
    <property type="project" value="InterPro"/>
</dbReference>
<evidence type="ECO:0000256" key="3">
    <source>
        <dbReference type="SAM" id="MobiDB-lite"/>
    </source>
</evidence>
<dbReference type="Proteomes" id="UP000800082">
    <property type="component" value="Unassembled WGS sequence"/>
</dbReference>
<evidence type="ECO:0000256" key="1">
    <source>
        <dbReference type="ARBA" id="ARBA00022723"/>
    </source>
</evidence>
<dbReference type="InterPro" id="IPR001138">
    <property type="entry name" value="Zn2Cys6_DnaBD"/>
</dbReference>
<dbReference type="GO" id="GO:0008270">
    <property type="term" value="F:zinc ion binding"/>
    <property type="evidence" value="ECO:0007669"/>
    <property type="project" value="InterPro"/>
</dbReference>
<dbReference type="InterPro" id="IPR007219">
    <property type="entry name" value="XnlR_reg_dom"/>
</dbReference>
<evidence type="ECO:0000259" key="4">
    <source>
        <dbReference type="PROSITE" id="PS50048"/>
    </source>
</evidence>
<organism evidence="5 6">
    <name type="scientific">Didymella exigua CBS 183.55</name>
    <dbReference type="NCBI Taxonomy" id="1150837"/>
    <lineage>
        <taxon>Eukaryota</taxon>
        <taxon>Fungi</taxon>
        <taxon>Dikarya</taxon>
        <taxon>Ascomycota</taxon>
        <taxon>Pezizomycotina</taxon>
        <taxon>Dothideomycetes</taxon>
        <taxon>Pleosporomycetidae</taxon>
        <taxon>Pleosporales</taxon>
        <taxon>Pleosporineae</taxon>
        <taxon>Didymellaceae</taxon>
        <taxon>Didymella</taxon>
    </lineage>
</organism>
<dbReference type="PROSITE" id="PS00463">
    <property type="entry name" value="ZN2_CY6_FUNGAL_1"/>
    <property type="match status" value="1"/>
</dbReference>
<dbReference type="SUPFAM" id="SSF57701">
    <property type="entry name" value="Zn2/Cys6 DNA-binding domain"/>
    <property type="match status" value="1"/>
</dbReference>
<feature type="compositionally biased region" description="Low complexity" evidence="3">
    <location>
        <begin position="80"/>
        <end position="92"/>
    </location>
</feature>
<feature type="region of interest" description="Disordered" evidence="3">
    <location>
        <begin position="133"/>
        <end position="179"/>
    </location>
</feature>